<dbReference type="STRING" id="59919.PMM0457"/>
<dbReference type="InterPro" id="IPR003695">
    <property type="entry name" value="Ppx_GppA_N"/>
</dbReference>
<dbReference type="eggNOG" id="COG0248">
    <property type="taxonomic scope" value="Bacteria"/>
</dbReference>
<dbReference type="PANTHER" id="PTHR30005:SF0">
    <property type="entry name" value="RETROGRADE REGULATION PROTEIN 2"/>
    <property type="match status" value="1"/>
</dbReference>
<dbReference type="PANTHER" id="PTHR30005">
    <property type="entry name" value="EXOPOLYPHOSPHATASE"/>
    <property type="match status" value="1"/>
</dbReference>
<dbReference type="HOGENOM" id="CLU_025908_4_2_3"/>
<dbReference type="Pfam" id="PF02541">
    <property type="entry name" value="Ppx-GppA"/>
    <property type="match status" value="1"/>
</dbReference>
<dbReference type="CDD" id="cd24054">
    <property type="entry name" value="ASKHA_NBD_AaPPX-GppA_MtPPX2-like"/>
    <property type="match status" value="1"/>
</dbReference>
<dbReference type="InterPro" id="IPR048950">
    <property type="entry name" value="Ppx_GppA_C"/>
</dbReference>
<dbReference type="PIRSF" id="PIRSF001267">
    <property type="entry name" value="Pyrophosphatase_GppA_Ppx"/>
    <property type="match status" value="1"/>
</dbReference>
<name>Q7V2L8_PROMP</name>
<reference evidence="5 6" key="1">
    <citation type="journal article" date="2003" name="Nature">
        <title>Genome divergence in two Prochlorococcus ecotypes reflects oceanic niche differentiation.</title>
        <authorList>
            <person name="Rocap G."/>
            <person name="Larimer F.W."/>
            <person name="Lamerdin J.E."/>
            <person name="Malfatti S."/>
            <person name="Chain P."/>
            <person name="Ahlgren N.A."/>
            <person name="Arellano A."/>
            <person name="Coleman M."/>
            <person name="Hauser L."/>
            <person name="Hess W.R."/>
            <person name="Johnson Z.I."/>
            <person name="Land M.L."/>
            <person name="Lindell D."/>
            <person name="Post A.F."/>
            <person name="Regala W."/>
            <person name="Shah M."/>
            <person name="Shaw S.L."/>
            <person name="Steglich C."/>
            <person name="Sullivan M.B."/>
            <person name="Ting C.S."/>
            <person name="Tolonen A."/>
            <person name="Webb E.A."/>
            <person name="Zinser E.R."/>
            <person name="Chisholm S.W."/>
        </authorList>
    </citation>
    <scope>NUCLEOTIDE SEQUENCE [LARGE SCALE GENOMIC DNA]</scope>
    <source>
        <strain evidence="6">CCMP1986 / NIES-2087 / MED4</strain>
    </source>
</reference>
<dbReference type="InterPro" id="IPR043129">
    <property type="entry name" value="ATPase_NBD"/>
</dbReference>
<dbReference type="EMBL" id="BX548174">
    <property type="protein sequence ID" value="CAE18916.1"/>
    <property type="molecule type" value="Genomic_DNA"/>
</dbReference>
<evidence type="ECO:0000313" key="6">
    <source>
        <dbReference type="Proteomes" id="UP000001026"/>
    </source>
</evidence>
<comment type="similarity">
    <text evidence="1">Belongs to the GppA/Ppx family.</text>
</comment>
<dbReference type="RefSeq" id="WP_011132093.1">
    <property type="nucleotide sequence ID" value="NC_005072.1"/>
</dbReference>
<gene>
    <name evidence="5" type="primary">ppx</name>
    <name evidence="5" type="ordered locus">PMM0457</name>
</gene>
<organism evidence="5 6">
    <name type="scientific">Prochlorococcus marinus subsp. pastoris (strain CCMP1986 / NIES-2087 / MED4)</name>
    <dbReference type="NCBI Taxonomy" id="59919"/>
    <lineage>
        <taxon>Bacteria</taxon>
        <taxon>Bacillati</taxon>
        <taxon>Cyanobacteriota</taxon>
        <taxon>Cyanophyceae</taxon>
        <taxon>Synechococcales</taxon>
        <taxon>Prochlorococcaceae</taxon>
        <taxon>Prochlorococcus</taxon>
    </lineage>
</organism>
<feature type="domain" description="Ppx/GppA phosphatase C-terminal" evidence="4">
    <location>
        <begin position="339"/>
        <end position="513"/>
    </location>
</feature>
<keyword evidence="2 5" id="KW-0378">Hydrolase</keyword>
<evidence type="ECO:0000259" key="3">
    <source>
        <dbReference type="Pfam" id="PF02541"/>
    </source>
</evidence>
<evidence type="ECO:0000256" key="1">
    <source>
        <dbReference type="ARBA" id="ARBA00007125"/>
    </source>
</evidence>
<dbReference type="OrthoDB" id="9807195at2"/>
<dbReference type="Proteomes" id="UP000001026">
    <property type="component" value="Chromosome"/>
</dbReference>
<dbReference type="GO" id="GO:0004309">
    <property type="term" value="F:exopolyphosphatase activity"/>
    <property type="evidence" value="ECO:0007669"/>
    <property type="project" value="UniProtKB-EC"/>
</dbReference>
<proteinExistence type="inferred from homology"/>
<dbReference type="SUPFAM" id="SSF53067">
    <property type="entry name" value="Actin-like ATPase domain"/>
    <property type="match status" value="2"/>
</dbReference>
<dbReference type="InterPro" id="IPR030673">
    <property type="entry name" value="PyroPPase_GppA_Ppx"/>
</dbReference>
<dbReference type="KEGG" id="pmm:PMM0457"/>
<protein>
    <submittedName>
        <fullName evidence="5">Putative exopolyphosphatase</fullName>
        <ecNumber evidence="5">3.6.1.11</ecNumber>
    </submittedName>
</protein>
<dbReference type="Gene3D" id="1.10.3210.10">
    <property type="entry name" value="Hypothetical protein af1432"/>
    <property type="match status" value="1"/>
</dbReference>
<dbReference type="InterPro" id="IPR050273">
    <property type="entry name" value="GppA/Ppx_hydrolase"/>
</dbReference>
<evidence type="ECO:0000256" key="2">
    <source>
        <dbReference type="ARBA" id="ARBA00022801"/>
    </source>
</evidence>
<dbReference type="SUPFAM" id="SSF109604">
    <property type="entry name" value="HD-domain/PDEase-like"/>
    <property type="match status" value="1"/>
</dbReference>
<evidence type="ECO:0000313" key="5">
    <source>
        <dbReference type="EMBL" id="CAE18916.1"/>
    </source>
</evidence>
<sequence length="532" mass="60412">MIQKKKLSNLQEKDISVASIDIGTNSTHLLIAEINSDLKSFSIKFTDKSTTRLGERDEEGNLTEESIQRVLKTLKRFQEYCKSNGVNQIVTAATSAVREAPNGRDFLNRVQSDLDIQIELISGSEEARLIYLGVLSGMVLEDKSYVIIDIGGGSTELILADQKDAIALTSSRVGAVRLKNDFFLDSEPINRERSNFLRTFIQGSLEPSIEKIKRRLQRGKTVSMIATSGTAISLGNLILSDLGQPKQKMHGYKFKKENLEIVLEKLIKMPISEIKKIPSLSERRSEIIIPGALILKTSMEMLNFDQLTISERALREGLVVDWMLRQGIIKNEFNIQSNIRKTTIVHQARKFGVDKERSEKVTNIAFQIYDQTKNIFHGDTDSKAKDLLWAACNLYDCGKYVNISSYHKHSWYLIKNCELLGYSQSETNIIASIVRYHRKTLPKKRHESWQSLISKEDKTLVLEMSLILRLAASLDQRPENVLSSIKIKLLNNIFAIELIPLKSNKDLLLEKWSLELCSKVVKELKNLELKVV</sequence>
<feature type="domain" description="Ppx/GppA phosphatase N-terminal" evidence="3">
    <location>
        <begin position="31"/>
        <end position="325"/>
    </location>
</feature>
<dbReference type="Gene3D" id="3.30.420.150">
    <property type="entry name" value="Exopolyphosphatase. Domain 2"/>
    <property type="match status" value="1"/>
</dbReference>
<dbReference type="AlphaFoldDB" id="Q7V2L8"/>
<dbReference type="Pfam" id="PF21447">
    <property type="entry name" value="Ppx-GppA_III"/>
    <property type="match status" value="1"/>
</dbReference>
<dbReference type="Gene3D" id="3.30.420.40">
    <property type="match status" value="1"/>
</dbReference>
<evidence type="ECO:0000259" key="4">
    <source>
        <dbReference type="Pfam" id="PF21447"/>
    </source>
</evidence>
<accession>Q7V2L8</accession>
<dbReference type="EC" id="3.6.1.11" evidence="5"/>